<comment type="caution">
    <text evidence="7">The sequence shown here is derived from an EMBL/GenBank/DDBJ whole genome shotgun (WGS) entry which is preliminary data.</text>
</comment>
<evidence type="ECO:0000313" key="7">
    <source>
        <dbReference type="EMBL" id="OAA56645.1"/>
    </source>
</evidence>
<dbReference type="GO" id="GO:0000398">
    <property type="term" value="P:mRNA splicing, via spliceosome"/>
    <property type="evidence" value="ECO:0007669"/>
    <property type="project" value="UniProtKB-UniRule"/>
</dbReference>
<keyword evidence="4" id="KW-0747">Spliceosome</keyword>
<proteinExistence type="inferred from homology"/>
<feature type="compositionally biased region" description="Polar residues" evidence="5">
    <location>
        <begin position="116"/>
        <end position="126"/>
    </location>
</feature>
<evidence type="ECO:0000256" key="5">
    <source>
        <dbReference type="SAM" id="MobiDB-lite"/>
    </source>
</evidence>
<evidence type="ECO:0000259" key="6">
    <source>
        <dbReference type="Pfam" id="PF12656"/>
    </source>
</evidence>
<dbReference type="Pfam" id="PF12656">
    <property type="entry name" value="G-patch_2"/>
    <property type="match status" value="1"/>
</dbReference>
<dbReference type="Proteomes" id="UP000076874">
    <property type="component" value="Unassembled WGS sequence"/>
</dbReference>
<keyword evidence="4" id="KW-0508">mRNA splicing</keyword>
<dbReference type="EMBL" id="AZHD01000016">
    <property type="protein sequence ID" value="OAA56645.1"/>
    <property type="molecule type" value="Genomic_DNA"/>
</dbReference>
<dbReference type="InterPro" id="IPR026822">
    <property type="entry name" value="Spp2/MOS2_G-patch"/>
</dbReference>
<keyword evidence="4" id="KW-0507">mRNA processing</keyword>
<protein>
    <recommendedName>
        <fullName evidence="4">Pre-mRNA-splicing factor</fullName>
    </recommendedName>
</protein>
<evidence type="ECO:0000256" key="4">
    <source>
        <dbReference type="RuleBase" id="RU369096"/>
    </source>
</evidence>
<evidence type="ECO:0000256" key="2">
    <source>
        <dbReference type="ARBA" id="ARBA00008576"/>
    </source>
</evidence>
<comment type="similarity">
    <text evidence="2 4">Belongs to the SPP2 family.</text>
</comment>
<keyword evidence="3 4" id="KW-0539">Nucleus</keyword>
<feature type="compositionally biased region" description="Basic and acidic residues" evidence="5">
    <location>
        <begin position="345"/>
        <end position="385"/>
    </location>
</feature>
<name>A0A162IG33_9HYPO</name>
<gene>
    <name evidence="7" type="ORF">SPI_07652</name>
</gene>
<feature type="compositionally biased region" description="Basic and acidic residues" evidence="5">
    <location>
        <begin position="166"/>
        <end position="175"/>
    </location>
</feature>
<accession>A0A162IG33</accession>
<evidence type="ECO:0000313" key="8">
    <source>
        <dbReference type="Proteomes" id="UP000076874"/>
    </source>
</evidence>
<keyword evidence="8" id="KW-1185">Reference proteome</keyword>
<feature type="compositionally biased region" description="Basic and acidic residues" evidence="5">
    <location>
        <begin position="127"/>
        <end position="142"/>
    </location>
</feature>
<feature type="region of interest" description="Disordered" evidence="5">
    <location>
        <begin position="1"/>
        <end position="223"/>
    </location>
</feature>
<comment type="function">
    <text evidence="4">Involved in spliceosome maturation and the first step of pre-mRNA splicing.</text>
</comment>
<dbReference type="OrthoDB" id="5577072at2759"/>
<feature type="compositionally biased region" description="Basic and acidic residues" evidence="5">
    <location>
        <begin position="99"/>
        <end position="109"/>
    </location>
</feature>
<dbReference type="STRING" id="1081102.A0A162IG33"/>
<feature type="compositionally biased region" description="Low complexity" evidence="5">
    <location>
        <begin position="207"/>
        <end position="218"/>
    </location>
</feature>
<comment type="subcellular location">
    <subcellularLocation>
        <location evidence="1 4">Nucleus</location>
    </subcellularLocation>
</comment>
<evidence type="ECO:0000256" key="3">
    <source>
        <dbReference type="ARBA" id="ARBA00023242"/>
    </source>
</evidence>
<organism evidence="7 8">
    <name type="scientific">Niveomyces insectorum RCEF 264</name>
    <dbReference type="NCBI Taxonomy" id="1081102"/>
    <lineage>
        <taxon>Eukaryota</taxon>
        <taxon>Fungi</taxon>
        <taxon>Dikarya</taxon>
        <taxon>Ascomycota</taxon>
        <taxon>Pezizomycotina</taxon>
        <taxon>Sordariomycetes</taxon>
        <taxon>Hypocreomycetidae</taxon>
        <taxon>Hypocreales</taxon>
        <taxon>Cordycipitaceae</taxon>
        <taxon>Niveomyces</taxon>
    </lineage>
</organism>
<sequence length="407" mass="43964">MSTPEGSDTSRIAIKFGTATSSTSRKGSRPLHSSSLGKRQRTSHGLGGGGSDSESGDDEDVHGRHERITAFGENGAELATGDKNIRPTKRSLPTIARQPNRDWRAEARTRQRPGRQRSTPATASRSDSTHRETEVPDKDKAIKWGLTVSKPASPPAKGEDSNNDGGEPRTKKADADVAATGGTPNGTDRGGGTDRDATKEDADGDSSDAAAAAAAAAAADEKEAVQALLGQTIADRTKTRLVIERAVDPVSEDDVFQRDFHDAPDASTLDDYEAMPVEEFGAALLRGMGWDGKERGPRVKQVVRRPNQLGLGAKALKGAEDLGGWNHKSGGSSSGSAARPQRPPRLHEYRREEEKRREKREERYRDSYKGERDRERDYGRDERHSGGGGGGGYHASSNSRHHSRHHR</sequence>
<dbReference type="PANTHER" id="PTHR15818:SF2">
    <property type="entry name" value="G-PATCH DOMAIN AND KOW MOTIFS-CONTAINING PROTEIN"/>
    <property type="match status" value="1"/>
</dbReference>
<dbReference type="AlphaFoldDB" id="A0A162IG33"/>
<feature type="compositionally biased region" description="Basic and acidic residues" evidence="5">
    <location>
        <begin position="191"/>
        <end position="201"/>
    </location>
</feature>
<feature type="compositionally biased region" description="Polar residues" evidence="5">
    <location>
        <begin position="18"/>
        <end position="37"/>
    </location>
</feature>
<dbReference type="GO" id="GO:0005681">
    <property type="term" value="C:spliceosomal complex"/>
    <property type="evidence" value="ECO:0007669"/>
    <property type="project" value="UniProtKB-UniRule"/>
</dbReference>
<dbReference type="InterPro" id="IPR045166">
    <property type="entry name" value="Spp2-like"/>
</dbReference>
<feature type="compositionally biased region" description="Polar residues" evidence="5">
    <location>
        <begin position="1"/>
        <end position="10"/>
    </location>
</feature>
<dbReference type="PANTHER" id="PTHR15818">
    <property type="entry name" value="G PATCH AND KOW-CONTAINING"/>
    <property type="match status" value="1"/>
</dbReference>
<feature type="domain" description="Spp2/MOS2 G-patch" evidence="6">
    <location>
        <begin position="264"/>
        <end position="316"/>
    </location>
</feature>
<feature type="region of interest" description="Disordered" evidence="5">
    <location>
        <begin position="290"/>
        <end position="407"/>
    </location>
</feature>
<reference evidence="7 8" key="1">
    <citation type="journal article" date="2016" name="Genome Biol. Evol.">
        <title>Divergent and convergent evolution of fungal pathogenicity.</title>
        <authorList>
            <person name="Shang Y."/>
            <person name="Xiao G."/>
            <person name="Zheng P."/>
            <person name="Cen K."/>
            <person name="Zhan S."/>
            <person name="Wang C."/>
        </authorList>
    </citation>
    <scope>NUCLEOTIDE SEQUENCE [LARGE SCALE GENOMIC DNA]</scope>
    <source>
        <strain evidence="7 8">RCEF 264</strain>
    </source>
</reference>
<evidence type="ECO:0000256" key="1">
    <source>
        <dbReference type="ARBA" id="ARBA00004123"/>
    </source>
</evidence>